<dbReference type="HOGENOM" id="CLU_398776_0_0_1"/>
<protein>
    <submittedName>
        <fullName evidence="3">Uncharacterized protein</fullName>
    </submittedName>
</protein>
<dbReference type="Proteomes" id="UP000009168">
    <property type="component" value="Unassembled WGS sequence"/>
</dbReference>
<dbReference type="KEGG" id="tet:TTHERM_00655350"/>
<feature type="compositionally biased region" description="Low complexity" evidence="2">
    <location>
        <begin position="175"/>
        <end position="188"/>
    </location>
</feature>
<dbReference type="RefSeq" id="XP_001032170.2">
    <property type="nucleotide sequence ID" value="XM_001032170.2"/>
</dbReference>
<keyword evidence="4" id="KW-1185">Reference proteome</keyword>
<proteinExistence type="predicted"/>
<keyword evidence="1" id="KW-0175">Coiled coil</keyword>
<feature type="region of interest" description="Disordered" evidence="2">
    <location>
        <begin position="175"/>
        <end position="198"/>
    </location>
</feature>
<dbReference type="STRING" id="312017.Q22H17"/>
<evidence type="ECO:0000313" key="4">
    <source>
        <dbReference type="Proteomes" id="UP000009168"/>
    </source>
</evidence>
<evidence type="ECO:0000313" key="3">
    <source>
        <dbReference type="EMBL" id="EAR84507.2"/>
    </source>
</evidence>
<dbReference type="GeneID" id="7832777"/>
<name>Q22H17_TETTS</name>
<sequence length="750" mass="89112">MQQERQDISQQPQQTFGVQQPFQNYSGAQIQNNFSSLPNASSYMFNRTAREQTMNDPIDNDMALKTLYSNQKFQPSFENPAASINEEQKSNQLISQYNQQQQPQDRLNTYQYSYSPNEVNVYEQDLSEQKFNQQIPNSTLPPLAQIPPRGFIQEPAYSTHVRSYSIERPPVPVVPSTAPPKLATQLPSPYKPPQQPPLNTENQDYIVYLNNSLRDYQEKCEQYQFQLNKLREFTREQDNIISAKMSLIDTIQSEVNLLRAEYDKVFNDLLQYKDTLRKFYTLYMDQEQFINDLKLNNTDLIIGIDRQGTKNIELMDEVKNLLSDKEMLRFRMQEFQKKQDFDIESIKKQMQQRDDDVSNIRKKLNEVIEAKRRVEEDKEKDHFEIEHLKNRVNQEQKEKEVKIIQFERAMQKEQEEKAKIISELNQKVHDLQIQNNKLLDDSKIYVKELQNLARELKNKEFDYSRLKEQSYNMNKQLDFNSTQTAEMIRKALKDFALRHEKSHLDKRKIPLMIDKFMDVMQENNNRQSKILAMNLWKIKFMLRQKERQIKEMTKDENEAESISSNFRNHSIFLAELGMKAMEYIRLQVAQLSYQVFDTVLTTCNRQKINSLILFVNEVKKMRSWTALKISLDAYYLIKQNLIVFLKQIRNLQKLTSLERKLEINTGEMSNFKVEIRDNMNQLIQKLIREANDSRERDRFDENSNVCFLYKLLAIKKKSKTPQDNKIMKFDEDLLIVLDDKICSALRQEVS</sequence>
<reference evidence="4" key="1">
    <citation type="journal article" date="2006" name="PLoS Biol.">
        <title>Macronuclear genome sequence of the ciliate Tetrahymena thermophila, a model eukaryote.</title>
        <authorList>
            <person name="Eisen J.A."/>
            <person name="Coyne R.S."/>
            <person name="Wu M."/>
            <person name="Wu D."/>
            <person name="Thiagarajan M."/>
            <person name="Wortman J.R."/>
            <person name="Badger J.H."/>
            <person name="Ren Q."/>
            <person name="Amedeo P."/>
            <person name="Jones K.M."/>
            <person name="Tallon L.J."/>
            <person name="Delcher A.L."/>
            <person name="Salzberg S.L."/>
            <person name="Silva J.C."/>
            <person name="Haas B.J."/>
            <person name="Majoros W.H."/>
            <person name="Farzad M."/>
            <person name="Carlton J.M."/>
            <person name="Smith R.K. Jr."/>
            <person name="Garg J."/>
            <person name="Pearlman R.E."/>
            <person name="Karrer K.M."/>
            <person name="Sun L."/>
            <person name="Manning G."/>
            <person name="Elde N.C."/>
            <person name="Turkewitz A.P."/>
            <person name="Asai D.J."/>
            <person name="Wilkes D.E."/>
            <person name="Wang Y."/>
            <person name="Cai H."/>
            <person name="Collins K."/>
            <person name="Stewart B.A."/>
            <person name="Lee S.R."/>
            <person name="Wilamowska K."/>
            <person name="Weinberg Z."/>
            <person name="Ruzzo W.L."/>
            <person name="Wloga D."/>
            <person name="Gaertig J."/>
            <person name="Frankel J."/>
            <person name="Tsao C.-C."/>
            <person name="Gorovsky M.A."/>
            <person name="Keeling P.J."/>
            <person name="Waller R.F."/>
            <person name="Patron N.J."/>
            <person name="Cherry J.M."/>
            <person name="Stover N.A."/>
            <person name="Krieger C.J."/>
            <person name="del Toro C."/>
            <person name="Ryder H.F."/>
            <person name="Williamson S.C."/>
            <person name="Barbeau R.A."/>
            <person name="Hamilton E.P."/>
            <person name="Orias E."/>
        </authorList>
    </citation>
    <scope>NUCLEOTIDE SEQUENCE [LARGE SCALE GENOMIC DNA]</scope>
    <source>
        <strain evidence="4">SB210</strain>
    </source>
</reference>
<feature type="coiled-coil region" evidence="1">
    <location>
        <begin position="357"/>
        <end position="469"/>
    </location>
</feature>
<organism evidence="3 4">
    <name type="scientific">Tetrahymena thermophila (strain SB210)</name>
    <dbReference type="NCBI Taxonomy" id="312017"/>
    <lineage>
        <taxon>Eukaryota</taxon>
        <taxon>Sar</taxon>
        <taxon>Alveolata</taxon>
        <taxon>Ciliophora</taxon>
        <taxon>Intramacronucleata</taxon>
        <taxon>Oligohymenophorea</taxon>
        <taxon>Hymenostomatida</taxon>
        <taxon>Tetrahymenina</taxon>
        <taxon>Tetrahymenidae</taxon>
        <taxon>Tetrahymena</taxon>
    </lineage>
</organism>
<dbReference type="AlphaFoldDB" id="Q22H17"/>
<accession>Q22H17</accession>
<evidence type="ECO:0000256" key="1">
    <source>
        <dbReference type="SAM" id="Coils"/>
    </source>
</evidence>
<evidence type="ECO:0000256" key="2">
    <source>
        <dbReference type="SAM" id="MobiDB-lite"/>
    </source>
</evidence>
<gene>
    <name evidence="3" type="ORF">TTHERM_00655350</name>
</gene>
<dbReference type="InParanoid" id="Q22H17"/>
<dbReference type="EMBL" id="GG662502">
    <property type="protein sequence ID" value="EAR84507.2"/>
    <property type="molecule type" value="Genomic_DNA"/>
</dbReference>